<dbReference type="AlphaFoldDB" id="A0AAU0F0E6"/>
<protein>
    <recommendedName>
        <fullName evidence="3">Lysozyme inhibitor</fullName>
    </recommendedName>
</protein>
<sequence>MIMKKIIFALSIGILMLNCKDGGNKGVVAQENTITEEKFRYVAEDGSNTHITFINDNGNEKIKIFSNNKTITLPKTNTTPEGNLYAEHDIEVKTWGDSLSITQGNAIILLKKARGQ</sequence>
<dbReference type="Proteomes" id="UP001432059">
    <property type="component" value="Chromosome"/>
</dbReference>
<dbReference type="EMBL" id="CP136426">
    <property type="protein sequence ID" value="WOC51647.1"/>
    <property type="molecule type" value="Genomic_DNA"/>
</dbReference>
<organism evidence="1 2">
    <name type="scientific">Bergeyella porcorum</name>
    <dbReference type="NCBI Taxonomy" id="1735111"/>
    <lineage>
        <taxon>Bacteria</taxon>
        <taxon>Pseudomonadati</taxon>
        <taxon>Bacteroidota</taxon>
        <taxon>Flavobacteriia</taxon>
        <taxon>Flavobacteriales</taxon>
        <taxon>Weeksellaceae</taxon>
        <taxon>Bergeyella</taxon>
    </lineage>
</organism>
<reference evidence="1" key="1">
    <citation type="submission" date="2023-10" db="EMBL/GenBank/DDBJ databases">
        <title>Characterization and whole genome sequencing of a novel strain of Bergeyella porcorum QD2021 isolated from pig.</title>
        <authorList>
            <person name="Liu G."/>
            <person name="Chen C."/>
            <person name="Han X."/>
        </authorList>
    </citation>
    <scope>NUCLEOTIDE SEQUENCE</scope>
    <source>
        <strain evidence="1">QD2021</strain>
    </source>
</reference>
<keyword evidence="2" id="KW-1185">Reference proteome</keyword>
<name>A0AAU0F0E6_9FLAO</name>
<accession>A0AAU0F0E6</accession>
<dbReference type="KEGG" id="bpor:BPO_1000"/>
<evidence type="ECO:0000313" key="1">
    <source>
        <dbReference type="EMBL" id="WOC51647.1"/>
    </source>
</evidence>
<evidence type="ECO:0008006" key="3">
    <source>
        <dbReference type="Google" id="ProtNLM"/>
    </source>
</evidence>
<gene>
    <name evidence="1" type="ORF">BPO_1000</name>
</gene>
<evidence type="ECO:0000313" key="2">
    <source>
        <dbReference type="Proteomes" id="UP001432059"/>
    </source>
</evidence>
<proteinExistence type="predicted"/>